<dbReference type="EMBL" id="HE573027">
    <property type="protein sequence ID" value="CCC53186.1"/>
    <property type="molecule type" value="Genomic_DNA"/>
</dbReference>
<sequence length="287" mass="31761">MRSGFRRGRLDKIQHPGPISSYSAALYPPRVYHYYSVQSNSTAFATASAVGPSIDDGGSDLRGRESFTDGGGFANDKRATPPLREFLGCFVDSTRFTVEARSFEMVEGCKELLNVLHYPGLLGVDTKVKSDATDVSGCQYHAGRVSQHLHLWEEILNLPSELRFYSCCVARGGELKGIIERLRIRPVRKKRLIKPLRRGATVIIHSVATNERSSVTRSVRRSPDDEQRAGFKALPRQCDGDDTRDDDGDGGYDNDDDEESLSFQVDDDDDGGELDGPEGSGDENDFF</sequence>
<evidence type="ECO:0000313" key="2">
    <source>
        <dbReference type="EMBL" id="CCC53186.1"/>
    </source>
</evidence>
<gene>
    <name evidence="2" type="ORF">TVY486_1106700</name>
</gene>
<evidence type="ECO:0000256" key="1">
    <source>
        <dbReference type="SAM" id="MobiDB-lite"/>
    </source>
</evidence>
<reference evidence="2" key="1">
    <citation type="journal article" date="2012" name="Proc. Natl. Acad. Sci. U.S.A.">
        <title>Antigenic diversity is generated by distinct evolutionary mechanisms in African trypanosome species.</title>
        <authorList>
            <person name="Jackson A.P."/>
            <person name="Berry A."/>
            <person name="Aslett M."/>
            <person name="Allison H.C."/>
            <person name="Burton P."/>
            <person name="Vavrova-Anderson J."/>
            <person name="Brown R."/>
            <person name="Browne H."/>
            <person name="Corton N."/>
            <person name="Hauser H."/>
            <person name="Gamble J."/>
            <person name="Gilderthorp R."/>
            <person name="Marcello L."/>
            <person name="McQuillan J."/>
            <person name="Otto T.D."/>
            <person name="Quail M.A."/>
            <person name="Sanders M.J."/>
            <person name="van Tonder A."/>
            <person name="Ginger M.L."/>
            <person name="Field M.C."/>
            <person name="Barry J.D."/>
            <person name="Hertz-Fowler C."/>
            <person name="Berriman M."/>
        </authorList>
    </citation>
    <scope>NUCLEOTIDE SEQUENCE</scope>
    <source>
        <strain evidence="2">Y486</strain>
    </source>
</reference>
<name>G0UBJ0_TRYVY</name>
<dbReference type="AlphaFoldDB" id="G0UBJ0"/>
<feature type="compositionally biased region" description="Acidic residues" evidence="1">
    <location>
        <begin position="240"/>
        <end position="287"/>
    </location>
</feature>
<dbReference type="OMA" id="PPRIYHY"/>
<dbReference type="VEuPathDB" id="TriTrypDB:TvY486_1106700"/>
<organism evidence="2">
    <name type="scientific">Trypanosoma vivax (strain Y486)</name>
    <dbReference type="NCBI Taxonomy" id="1055687"/>
    <lineage>
        <taxon>Eukaryota</taxon>
        <taxon>Discoba</taxon>
        <taxon>Euglenozoa</taxon>
        <taxon>Kinetoplastea</taxon>
        <taxon>Metakinetoplastina</taxon>
        <taxon>Trypanosomatida</taxon>
        <taxon>Trypanosomatidae</taxon>
        <taxon>Trypanosoma</taxon>
        <taxon>Duttonella</taxon>
    </lineage>
</organism>
<feature type="region of interest" description="Disordered" evidence="1">
    <location>
        <begin position="213"/>
        <end position="287"/>
    </location>
</feature>
<proteinExistence type="predicted"/>
<accession>G0UBJ0</accession>
<protein>
    <submittedName>
        <fullName evidence="2">Uncharacterized protein</fullName>
    </submittedName>
</protein>